<keyword evidence="3" id="KW-1185">Reference proteome</keyword>
<sequence>MSEYRKQEDEYQPLFERQYTNGYGSVIIDNGPEKETPPKLEEPAQVILNLRNLRKMRGTPTYKKQESQNEQPVQSPDWQNVFLPLQAFTFLFAFQLFNWYESLKRTHETIYRRLNMHLIMTVVMLSIFYLLLADCLNFTHISVIGRLIRFIPVYIVALSTFSIFMYLLPGLCDPEINRTKRLPFLMMNYFVVSILTIVYFNINGFQIIQKSNGIIMFFPLIFNLVMHLITILTDQLQHKTELLVVSSILAEIIIFSLEWDQSIVIRFSIAIITWFYIYYRIIMKIKYQKLNENSKNGNNNGQFIDQELAINQSQQ</sequence>
<feature type="transmembrane region" description="Helical" evidence="1">
    <location>
        <begin position="240"/>
        <end position="257"/>
    </location>
</feature>
<dbReference type="EMBL" id="CCKQ01002551">
    <property type="protein sequence ID" value="CDW73653.1"/>
    <property type="molecule type" value="Genomic_DNA"/>
</dbReference>
<keyword evidence="1" id="KW-1133">Transmembrane helix</keyword>
<protein>
    <recommendedName>
        <fullName evidence="4">Transmembrane protein</fullName>
    </recommendedName>
</protein>
<organism evidence="2 3">
    <name type="scientific">Stylonychia lemnae</name>
    <name type="common">Ciliate</name>
    <dbReference type="NCBI Taxonomy" id="5949"/>
    <lineage>
        <taxon>Eukaryota</taxon>
        <taxon>Sar</taxon>
        <taxon>Alveolata</taxon>
        <taxon>Ciliophora</taxon>
        <taxon>Intramacronucleata</taxon>
        <taxon>Spirotrichea</taxon>
        <taxon>Stichotrichia</taxon>
        <taxon>Sporadotrichida</taxon>
        <taxon>Oxytrichidae</taxon>
        <taxon>Stylonychinae</taxon>
        <taxon>Stylonychia</taxon>
    </lineage>
</organism>
<keyword evidence="1" id="KW-0472">Membrane</keyword>
<accession>A0A077ZYP5</accession>
<evidence type="ECO:0008006" key="4">
    <source>
        <dbReference type="Google" id="ProtNLM"/>
    </source>
</evidence>
<feature type="transmembrane region" description="Helical" evidence="1">
    <location>
        <begin position="184"/>
        <end position="202"/>
    </location>
</feature>
<feature type="transmembrane region" description="Helical" evidence="1">
    <location>
        <begin position="214"/>
        <end position="233"/>
    </location>
</feature>
<evidence type="ECO:0000313" key="3">
    <source>
        <dbReference type="Proteomes" id="UP000039865"/>
    </source>
</evidence>
<dbReference type="Proteomes" id="UP000039865">
    <property type="component" value="Unassembled WGS sequence"/>
</dbReference>
<keyword evidence="1" id="KW-0812">Transmembrane</keyword>
<feature type="transmembrane region" description="Helical" evidence="1">
    <location>
        <begin position="118"/>
        <end position="139"/>
    </location>
</feature>
<feature type="transmembrane region" description="Helical" evidence="1">
    <location>
        <begin position="263"/>
        <end position="279"/>
    </location>
</feature>
<dbReference type="InParanoid" id="A0A077ZYP5"/>
<evidence type="ECO:0000313" key="2">
    <source>
        <dbReference type="EMBL" id="CDW73653.1"/>
    </source>
</evidence>
<gene>
    <name evidence="2" type="primary">Contig3940.g4212</name>
    <name evidence="2" type="ORF">STYLEM_2637</name>
</gene>
<reference evidence="2 3" key="1">
    <citation type="submission" date="2014-06" db="EMBL/GenBank/DDBJ databases">
        <authorList>
            <person name="Swart Estienne"/>
        </authorList>
    </citation>
    <scope>NUCLEOTIDE SEQUENCE [LARGE SCALE GENOMIC DNA]</scope>
    <source>
        <strain evidence="2 3">130c</strain>
    </source>
</reference>
<evidence type="ECO:0000256" key="1">
    <source>
        <dbReference type="SAM" id="Phobius"/>
    </source>
</evidence>
<dbReference type="AlphaFoldDB" id="A0A077ZYP5"/>
<name>A0A077ZYP5_STYLE</name>
<feature type="transmembrane region" description="Helical" evidence="1">
    <location>
        <begin position="151"/>
        <end position="172"/>
    </location>
</feature>
<proteinExistence type="predicted"/>